<dbReference type="Pfam" id="PF04984">
    <property type="entry name" value="Phage_sheath_1"/>
    <property type="match status" value="1"/>
</dbReference>
<reference evidence="5 6" key="1">
    <citation type="submission" date="2016-11" db="EMBL/GenBank/DDBJ databases">
        <authorList>
            <person name="Jaros S."/>
            <person name="Januszkiewicz K."/>
            <person name="Wedrychowicz H."/>
        </authorList>
    </citation>
    <scope>NUCLEOTIDE SEQUENCE [LARGE SCALE GENOMIC DNA]</scope>
    <source>
        <strain evidence="5 6">CECT 7868</strain>
    </source>
</reference>
<accession>A0A1M6B9M3</accession>
<keyword evidence="6" id="KW-1185">Reference proteome</keyword>
<dbReference type="Pfam" id="PF17482">
    <property type="entry name" value="Phage_sheath_1C"/>
    <property type="match status" value="1"/>
</dbReference>
<feature type="domain" description="Tail sheath protein subtilisin-like" evidence="2">
    <location>
        <begin position="115"/>
        <end position="280"/>
    </location>
</feature>
<dbReference type="Pfam" id="PF22671">
    <property type="entry name" value="Gp18_domIII_N"/>
    <property type="match status" value="1"/>
</dbReference>
<sequence>MAENYMHGAEVVEIDDGSRPITTVKSGVIGVVGTAPDADPAKFPLNKPVLIAASRREAAKLGARGTLPQAIDGIFDQTGAVVVVVRVEEVMTDGYVDQAKTMSNIASDTVDETGHYQGIAALLSANQVVKVQPRILIAPGYSCHKAVGDKLAEVAEKLRGYAILDGPNTTDEAAKAYRGLYNKRRCEVVDPWYTVWDTTTSTQVIQPPSARHAGVMSRVHNTLGFWWSNSNQTINGIQGLCRPVDFKLDDPNCRANLLNAKQVTTTIQHNGFRIWGDRTCADDAKWAFKNVVITNDMISDSLIKNHFWAMDRNITATYVEDVTEGVNNYLRHLKYIGAIAGGECWVDPELNSADQIQAGKIYFDFDFSAYAPAEHITFRSHMVNGYLTEIL</sequence>
<dbReference type="Gene3D" id="3.40.50.11780">
    <property type="match status" value="1"/>
</dbReference>
<dbReference type="RefSeq" id="WP_073605355.1">
    <property type="nucleotide sequence ID" value="NZ_FQXZ01000040.1"/>
</dbReference>
<evidence type="ECO:0000259" key="2">
    <source>
        <dbReference type="Pfam" id="PF04984"/>
    </source>
</evidence>
<gene>
    <name evidence="5" type="ORF">VA7868_03747</name>
</gene>
<dbReference type="STRING" id="1216006.VA7868_03747"/>
<evidence type="ECO:0000259" key="3">
    <source>
        <dbReference type="Pfam" id="PF17482"/>
    </source>
</evidence>
<dbReference type="InterPro" id="IPR035089">
    <property type="entry name" value="Phage_sheath_subtilisin"/>
</dbReference>
<dbReference type="AlphaFoldDB" id="A0A1M6B9M3"/>
<dbReference type="OrthoDB" id="9767864at2"/>
<dbReference type="InterPro" id="IPR020287">
    <property type="entry name" value="Tail_sheath_C"/>
</dbReference>
<comment type="similarity">
    <text evidence="1">Belongs to the myoviridae tail sheath protein family.</text>
</comment>
<feature type="domain" description="Tail sheath protein Gp18-like" evidence="4">
    <location>
        <begin position="27"/>
        <end position="87"/>
    </location>
</feature>
<name>A0A1M6B9M3_9VIBR</name>
<organism evidence="5 6">
    <name type="scientific">Vibrio aerogenes CECT 7868</name>
    <dbReference type="NCBI Taxonomy" id="1216006"/>
    <lineage>
        <taxon>Bacteria</taxon>
        <taxon>Pseudomonadati</taxon>
        <taxon>Pseudomonadota</taxon>
        <taxon>Gammaproteobacteria</taxon>
        <taxon>Vibrionales</taxon>
        <taxon>Vibrionaceae</taxon>
        <taxon>Vibrio</taxon>
    </lineage>
</organism>
<dbReference type="Proteomes" id="UP000184608">
    <property type="component" value="Unassembled WGS sequence"/>
</dbReference>
<dbReference type="PANTHER" id="PTHR35861:SF1">
    <property type="entry name" value="PHAGE TAIL SHEATH PROTEIN"/>
    <property type="match status" value="1"/>
</dbReference>
<evidence type="ECO:0000313" key="6">
    <source>
        <dbReference type="Proteomes" id="UP000184608"/>
    </source>
</evidence>
<evidence type="ECO:0000259" key="4">
    <source>
        <dbReference type="Pfam" id="PF22671"/>
    </source>
</evidence>
<dbReference type="PANTHER" id="PTHR35861">
    <property type="match status" value="1"/>
</dbReference>
<evidence type="ECO:0000313" key="5">
    <source>
        <dbReference type="EMBL" id="SHI45357.1"/>
    </source>
</evidence>
<dbReference type="EMBL" id="FQXZ01000040">
    <property type="protein sequence ID" value="SHI45357.1"/>
    <property type="molecule type" value="Genomic_DNA"/>
</dbReference>
<evidence type="ECO:0000256" key="1">
    <source>
        <dbReference type="ARBA" id="ARBA00008005"/>
    </source>
</evidence>
<protein>
    <submittedName>
        <fullName evidence="5">Phage tail sheath protein</fullName>
    </submittedName>
</protein>
<proteinExistence type="inferred from homology"/>
<feature type="domain" description="Tail sheath protein C-terminal" evidence="3">
    <location>
        <begin position="282"/>
        <end position="381"/>
    </location>
</feature>
<dbReference type="InterPro" id="IPR054564">
    <property type="entry name" value="Gp18_domIII_N"/>
</dbReference>
<dbReference type="InterPro" id="IPR052042">
    <property type="entry name" value="Tail_sheath_structural"/>
</dbReference>